<dbReference type="InterPro" id="IPR052023">
    <property type="entry name" value="Histidine_kinase_KdpD"/>
</dbReference>
<dbReference type="PANTHER" id="PTHR45569">
    <property type="entry name" value="SENSOR PROTEIN KDPD"/>
    <property type="match status" value="1"/>
</dbReference>
<dbReference type="PROSITE" id="PS50109">
    <property type="entry name" value="HIS_KIN"/>
    <property type="match status" value="1"/>
</dbReference>
<protein>
    <recommendedName>
        <fullName evidence="2">histidine kinase</fullName>
        <ecNumber evidence="2">2.7.13.3</ecNumber>
    </recommendedName>
</protein>
<reference evidence="6" key="1">
    <citation type="submission" date="2017-05" db="EMBL/GenBank/DDBJ databases">
        <title>Physiological properties and genetic analysis related to exopolysaccharide production of fresh-water unicellular cyanobacterium Aphanothece sacrum, Suizenji Nori, that has been cultured as a food source in Japan.</title>
        <authorList>
            <person name="Kanesaki Y."/>
            <person name="Yoshikawa S."/>
            <person name="Ohki K."/>
        </authorList>
    </citation>
    <scope>NUCLEOTIDE SEQUENCE [LARGE SCALE GENOMIC DNA]</scope>
    <source>
        <strain evidence="6">FPU1</strain>
    </source>
</reference>
<dbReference type="SUPFAM" id="SSF47384">
    <property type="entry name" value="Homodimeric domain of signal transducing histidine kinase"/>
    <property type="match status" value="1"/>
</dbReference>
<sequence length="508" mass="56371">MVVSEGLLTKLSDVINRYETIAVGTCLSDHSSVNPHNSEKINRARLKAQGEWFAAIAALETLLLSLVNPLSEDSTICQGLILSAPTPILCHQTLTGLFQSAIFSTQGIQPSLLKRFQLPACCGSSEDISTLNMAQLPLFLDDPIVSEQFYLVLTPHFGLIAVLGENSLGLPGFEFSFAPEVIQECWLTLRARLLMTNHPQLAQLDALVNNFTPSTPDYRLVMEFSRLLLHHLPEITPVIDHKPRPIQSLDKNQGHSSSHISLDLPSVGEDAPDVALLQALTHEIRTPLTTIRTMTRLLLRNQTLSANMLKLLENIDQECTEQINRMELIFRATELKTTAQTAKSVQLVPTSLDDLLQKSIPCWKKQAKRRNVELEVELQKKLPQVVSDPAMLDQVLTGLIEKCTRSLSSGGKMRLEVTTAGHQLKLQFCTESPCYHNPLKALGQLLMFQPETGSLSLNLDVTKNLFHRLGGKLIVRQRSQQGEVFTIFLPLGTNALKKMKLESSSGNI</sequence>
<dbReference type="PANTHER" id="PTHR45569:SF1">
    <property type="entry name" value="SENSOR PROTEIN KDPD"/>
    <property type="match status" value="1"/>
</dbReference>
<dbReference type="OrthoDB" id="537027at2"/>
<dbReference type="InterPro" id="IPR036097">
    <property type="entry name" value="HisK_dim/P_sf"/>
</dbReference>
<dbReference type="Gene3D" id="1.10.287.130">
    <property type="match status" value="1"/>
</dbReference>
<evidence type="ECO:0000256" key="2">
    <source>
        <dbReference type="ARBA" id="ARBA00012438"/>
    </source>
</evidence>
<accession>A0A401IGU4</accession>
<dbReference type="SUPFAM" id="SSF55874">
    <property type="entry name" value="ATPase domain of HSP90 chaperone/DNA topoisomerase II/histidine kinase"/>
    <property type="match status" value="1"/>
</dbReference>
<dbReference type="CDD" id="cd00082">
    <property type="entry name" value="HisKA"/>
    <property type="match status" value="1"/>
</dbReference>
<evidence type="ECO:0000313" key="6">
    <source>
        <dbReference type="Proteomes" id="UP000287247"/>
    </source>
</evidence>
<evidence type="ECO:0000313" key="5">
    <source>
        <dbReference type="EMBL" id="GBF80441.1"/>
    </source>
</evidence>
<keyword evidence="3 5" id="KW-0808">Transferase</keyword>
<feature type="domain" description="Histidine kinase" evidence="4">
    <location>
        <begin position="279"/>
        <end position="493"/>
    </location>
</feature>
<name>A0A401IGU4_APHSA</name>
<dbReference type="SMART" id="SM00388">
    <property type="entry name" value="HisKA"/>
    <property type="match status" value="1"/>
</dbReference>
<gene>
    <name evidence="5" type="ORF">AsFPU1_1842</name>
</gene>
<evidence type="ECO:0000256" key="3">
    <source>
        <dbReference type="ARBA" id="ARBA00022777"/>
    </source>
</evidence>
<dbReference type="InterPro" id="IPR036890">
    <property type="entry name" value="HATPase_C_sf"/>
</dbReference>
<evidence type="ECO:0000259" key="4">
    <source>
        <dbReference type="PROSITE" id="PS50109"/>
    </source>
</evidence>
<dbReference type="InterPro" id="IPR003661">
    <property type="entry name" value="HisK_dim/P_dom"/>
</dbReference>
<dbReference type="AlphaFoldDB" id="A0A401IGU4"/>
<dbReference type="GO" id="GO:0000155">
    <property type="term" value="F:phosphorelay sensor kinase activity"/>
    <property type="evidence" value="ECO:0007669"/>
    <property type="project" value="InterPro"/>
</dbReference>
<comment type="caution">
    <text evidence="5">The sequence shown here is derived from an EMBL/GenBank/DDBJ whole genome shotgun (WGS) entry which is preliminary data.</text>
</comment>
<dbReference type="InterPro" id="IPR005467">
    <property type="entry name" value="His_kinase_dom"/>
</dbReference>
<comment type="catalytic activity">
    <reaction evidence="1">
        <text>ATP + protein L-histidine = ADP + protein N-phospho-L-histidine.</text>
        <dbReference type="EC" id="2.7.13.3"/>
    </reaction>
</comment>
<dbReference type="EC" id="2.7.13.3" evidence="2"/>
<keyword evidence="6" id="KW-1185">Reference proteome</keyword>
<evidence type="ECO:0000256" key="1">
    <source>
        <dbReference type="ARBA" id="ARBA00000085"/>
    </source>
</evidence>
<organism evidence="5 6">
    <name type="scientific">Aphanothece sacrum FPU1</name>
    <dbReference type="NCBI Taxonomy" id="1920663"/>
    <lineage>
        <taxon>Bacteria</taxon>
        <taxon>Bacillati</taxon>
        <taxon>Cyanobacteriota</taxon>
        <taxon>Cyanophyceae</taxon>
        <taxon>Oscillatoriophycideae</taxon>
        <taxon>Chroococcales</taxon>
        <taxon>Aphanothecaceae</taxon>
        <taxon>Aphanothece</taxon>
    </lineage>
</organism>
<dbReference type="Proteomes" id="UP000287247">
    <property type="component" value="Unassembled WGS sequence"/>
</dbReference>
<dbReference type="RefSeq" id="WP_124975383.1">
    <property type="nucleotide sequence ID" value="NZ_BDQK01000008.1"/>
</dbReference>
<keyword evidence="3 5" id="KW-0418">Kinase</keyword>
<dbReference type="Pfam" id="PF00512">
    <property type="entry name" value="HisKA"/>
    <property type="match status" value="1"/>
</dbReference>
<dbReference type="GO" id="GO:0005886">
    <property type="term" value="C:plasma membrane"/>
    <property type="evidence" value="ECO:0007669"/>
    <property type="project" value="TreeGrafter"/>
</dbReference>
<dbReference type="EMBL" id="BDQK01000008">
    <property type="protein sequence ID" value="GBF80441.1"/>
    <property type="molecule type" value="Genomic_DNA"/>
</dbReference>
<proteinExistence type="predicted"/>
<dbReference type="Gene3D" id="3.30.565.10">
    <property type="entry name" value="Histidine kinase-like ATPase, C-terminal domain"/>
    <property type="match status" value="1"/>
</dbReference>